<organism evidence="2 3">
    <name type="scientific">Sesamum alatum</name>
    <dbReference type="NCBI Taxonomy" id="300844"/>
    <lineage>
        <taxon>Eukaryota</taxon>
        <taxon>Viridiplantae</taxon>
        <taxon>Streptophyta</taxon>
        <taxon>Embryophyta</taxon>
        <taxon>Tracheophyta</taxon>
        <taxon>Spermatophyta</taxon>
        <taxon>Magnoliopsida</taxon>
        <taxon>eudicotyledons</taxon>
        <taxon>Gunneridae</taxon>
        <taxon>Pentapetalae</taxon>
        <taxon>asterids</taxon>
        <taxon>lamiids</taxon>
        <taxon>Lamiales</taxon>
        <taxon>Pedaliaceae</taxon>
        <taxon>Sesamum</taxon>
    </lineage>
</organism>
<dbReference type="EMBL" id="JACGWO010000010">
    <property type="protein sequence ID" value="KAK4417284.1"/>
    <property type="molecule type" value="Genomic_DNA"/>
</dbReference>
<name>A0AAE1XTI6_9LAMI</name>
<sequence length="136" mass="15218">MRETELHLKQWASSETDSEPEQTQNPTAALKKSQPQSSSKPQQPPFSPDEEESENTNGGPRKLGSKPSASEPATLTESTGSKRLAEEKELEAKGAKRSKKKPEPEPEIELENSEKKSNDDCKEQLLQRLWSEDDEL</sequence>
<evidence type="ECO:0000313" key="2">
    <source>
        <dbReference type="EMBL" id="KAK4417284.1"/>
    </source>
</evidence>
<reference evidence="2" key="1">
    <citation type="submission" date="2020-06" db="EMBL/GenBank/DDBJ databases">
        <authorList>
            <person name="Li T."/>
            <person name="Hu X."/>
            <person name="Zhang T."/>
            <person name="Song X."/>
            <person name="Zhang H."/>
            <person name="Dai N."/>
            <person name="Sheng W."/>
            <person name="Hou X."/>
            <person name="Wei L."/>
        </authorList>
    </citation>
    <scope>NUCLEOTIDE SEQUENCE</scope>
    <source>
        <strain evidence="2">3651</strain>
        <tissue evidence="2">Leaf</tissue>
    </source>
</reference>
<accession>A0AAE1XTI6</accession>
<protein>
    <submittedName>
        <fullName evidence="2">Uncharacterized protein</fullName>
    </submittedName>
</protein>
<feature type="compositionally biased region" description="Low complexity" evidence="1">
    <location>
        <begin position="31"/>
        <end position="41"/>
    </location>
</feature>
<proteinExistence type="predicted"/>
<feature type="compositionally biased region" description="Polar residues" evidence="1">
    <location>
        <begin position="67"/>
        <end position="81"/>
    </location>
</feature>
<dbReference type="Proteomes" id="UP001293254">
    <property type="component" value="Unassembled WGS sequence"/>
</dbReference>
<evidence type="ECO:0000256" key="1">
    <source>
        <dbReference type="SAM" id="MobiDB-lite"/>
    </source>
</evidence>
<comment type="caution">
    <text evidence="2">The sequence shown here is derived from an EMBL/GenBank/DDBJ whole genome shotgun (WGS) entry which is preliminary data.</text>
</comment>
<gene>
    <name evidence="2" type="ORF">Salat_2554000</name>
</gene>
<dbReference type="AlphaFoldDB" id="A0AAE1XTI6"/>
<keyword evidence="3" id="KW-1185">Reference proteome</keyword>
<feature type="compositionally biased region" description="Basic and acidic residues" evidence="1">
    <location>
        <begin position="83"/>
        <end position="94"/>
    </location>
</feature>
<feature type="compositionally biased region" description="Basic and acidic residues" evidence="1">
    <location>
        <begin position="112"/>
        <end position="121"/>
    </location>
</feature>
<feature type="region of interest" description="Disordered" evidence="1">
    <location>
        <begin position="1"/>
        <end position="121"/>
    </location>
</feature>
<feature type="compositionally biased region" description="Polar residues" evidence="1">
    <location>
        <begin position="11"/>
        <end position="27"/>
    </location>
</feature>
<reference evidence="2" key="2">
    <citation type="journal article" date="2024" name="Plant">
        <title>Genomic evolution and insights into agronomic trait innovations of Sesamum species.</title>
        <authorList>
            <person name="Miao H."/>
            <person name="Wang L."/>
            <person name="Qu L."/>
            <person name="Liu H."/>
            <person name="Sun Y."/>
            <person name="Le M."/>
            <person name="Wang Q."/>
            <person name="Wei S."/>
            <person name="Zheng Y."/>
            <person name="Lin W."/>
            <person name="Duan Y."/>
            <person name="Cao H."/>
            <person name="Xiong S."/>
            <person name="Wang X."/>
            <person name="Wei L."/>
            <person name="Li C."/>
            <person name="Ma Q."/>
            <person name="Ju M."/>
            <person name="Zhao R."/>
            <person name="Li G."/>
            <person name="Mu C."/>
            <person name="Tian Q."/>
            <person name="Mei H."/>
            <person name="Zhang T."/>
            <person name="Gao T."/>
            <person name="Zhang H."/>
        </authorList>
    </citation>
    <scope>NUCLEOTIDE SEQUENCE</scope>
    <source>
        <strain evidence="2">3651</strain>
    </source>
</reference>
<evidence type="ECO:0000313" key="3">
    <source>
        <dbReference type="Proteomes" id="UP001293254"/>
    </source>
</evidence>